<feature type="domain" description="MobA-like NTP transferase" evidence="1">
    <location>
        <begin position="20"/>
        <end position="180"/>
    </location>
</feature>
<dbReference type="GO" id="GO:0061603">
    <property type="term" value="F:molybdenum cofactor guanylyltransferase activity"/>
    <property type="evidence" value="ECO:0007669"/>
    <property type="project" value="UniProtKB-EC"/>
</dbReference>
<proteinExistence type="predicted"/>
<dbReference type="CDD" id="cd04182">
    <property type="entry name" value="GT_2_like_f"/>
    <property type="match status" value="1"/>
</dbReference>
<evidence type="ECO:0000313" key="2">
    <source>
        <dbReference type="EMBL" id="CAG5072827.1"/>
    </source>
</evidence>
<dbReference type="Gene3D" id="3.90.550.10">
    <property type="entry name" value="Spore Coat Polysaccharide Biosynthesis Protein SpsA, Chain A"/>
    <property type="match status" value="1"/>
</dbReference>
<keyword evidence="2" id="KW-0808">Transferase</keyword>
<dbReference type="EMBL" id="CAJRAU010000007">
    <property type="protein sequence ID" value="CAG5072827.1"/>
    <property type="molecule type" value="Genomic_DNA"/>
</dbReference>
<dbReference type="PANTHER" id="PTHR43777">
    <property type="entry name" value="MOLYBDENUM COFACTOR CYTIDYLYLTRANSFERASE"/>
    <property type="match status" value="1"/>
</dbReference>
<dbReference type="Proteomes" id="UP000679725">
    <property type="component" value="Unassembled WGS sequence"/>
</dbReference>
<dbReference type="PANTHER" id="PTHR43777:SF1">
    <property type="entry name" value="MOLYBDENUM COFACTOR CYTIDYLYLTRANSFERASE"/>
    <property type="match status" value="1"/>
</dbReference>
<evidence type="ECO:0000259" key="1">
    <source>
        <dbReference type="Pfam" id="PF12804"/>
    </source>
</evidence>
<reference evidence="2 3" key="1">
    <citation type="submission" date="2021-04" db="EMBL/GenBank/DDBJ databases">
        <authorList>
            <person name="Rodrigo-Torres L."/>
            <person name="Arahal R. D."/>
            <person name="Lucena T."/>
        </authorList>
    </citation>
    <scope>NUCLEOTIDE SEQUENCE [LARGE SCALE GENOMIC DNA]</scope>
    <source>
        <strain evidence="2 3">CECT 9623</strain>
    </source>
</reference>
<dbReference type="SUPFAM" id="SSF53448">
    <property type="entry name" value="Nucleotide-diphospho-sugar transferases"/>
    <property type="match status" value="1"/>
</dbReference>
<comment type="caution">
    <text evidence="2">The sequence shown here is derived from an EMBL/GenBank/DDBJ whole genome shotgun (WGS) entry which is preliminary data.</text>
</comment>
<dbReference type="InterPro" id="IPR029044">
    <property type="entry name" value="Nucleotide-diphossugar_trans"/>
</dbReference>
<sequence length="209" mass="22599">MRYTTRNHLMETGKPNVGIIILAAGNSSRLGEPKQLLTFQNKTLIRHIAETAVEVAGEKVIVVTGSSAALIENELAGLPCQHIYNGHWQEGMASSIVKGVTLLKETYPDITGCILAVSDQPFVTAELFQDLIVGAQSGAAIVASSYGNTIGTPVFFTKTYFEQLLQLKGTEGAKKLIVAHKSEVHSLPFPLGTVDIDTQEDYQNLLRTS</sequence>
<organism evidence="2 3">
    <name type="scientific">Dyadobacter linearis</name>
    <dbReference type="NCBI Taxonomy" id="2823330"/>
    <lineage>
        <taxon>Bacteria</taxon>
        <taxon>Pseudomonadati</taxon>
        <taxon>Bacteroidota</taxon>
        <taxon>Cytophagia</taxon>
        <taxon>Cytophagales</taxon>
        <taxon>Spirosomataceae</taxon>
        <taxon>Dyadobacter</taxon>
    </lineage>
</organism>
<name>A0ABM8UVR0_9BACT</name>
<accession>A0ABM8UVR0</accession>
<dbReference type="Pfam" id="PF12804">
    <property type="entry name" value="NTP_transf_3"/>
    <property type="match status" value="1"/>
</dbReference>
<gene>
    <name evidence="2" type="primary">mobA_2</name>
    <name evidence="2" type="ORF">DYBT9623_04368</name>
</gene>
<evidence type="ECO:0000313" key="3">
    <source>
        <dbReference type="Proteomes" id="UP000679725"/>
    </source>
</evidence>
<dbReference type="EC" id="2.7.7.77" evidence="2"/>
<keyword evidence="2" id="KW-0548">Nucleotidyltransferase</keyword>
<dbReference type="InterPro" id="IPR025877">
    <property type="entry name" value="MobA-like_NTP_Trfase"/>
</dbReference>
<protein>
    <submittedName>
        <fullName evidence="2">Molybdenum cofactor guanylyltransferase</fullName>
        <ecNumber evidence="2">2.7.7.77</ecNumber>
    </submittedName>
</protein>
<keyword evidence="3" id="KW-1185">Reference proteome</keyword>